<dbReference type="Ensembl" id="ENSGEVT00005004644.1">
    <property type="protein sequence ID" value="ENSGEVP00005004451.1"/>
    <property type="gene ID" value="ENSGEVG00005003173.1"/>
</dbReference>
<evidence type="ECO:0000313" key="12">
    <source>
        <dbReference type="Ensembl" id="ENSGEVP00005004451.1"/>
    </source>
</evidence>
<dbReference type="PANTHER" id="PTHR45656:SF3">
    <property type="entry name" value="CUB AND SUSHI DOMAIN-CONTAINING PROTEIN 1"/>
    <property type="match status" value="1"/>
</dbReference>
<dbReference type="AlphaFoldDB" id="A0A8C4VNI2"/>
<evidence type="ECO:0000256" key="10">
    <source>
        <dbReference type="SAM" id="SignalP"/>
    </source>
</evidence>
<accession>A0A8C4VNI2</accession>
<evidence type="ECO:0000256" key="1">
    <source>
        <dbReference type="ARBA" id="ARBA00022588"/>
    </source>
</evidence>
<keyword evidence="7 9" id="KW-1015">Disulfide bond</keyword>
<dbReference type="PANTHER" id="PTHR45656">
    <property type="entry name" value="PROTEIN CBR-CLEC-78"/>
    <property type="match status" value="1"/>
</dbReference>
<evidence type="ECO:0000256" key="6">
    <source>
        <dbReference type="ARBA" id="ARBA00022875"/>
    </source>
</evidence>
<dbReference type="CDD" id="cd00033">
    <property type="entry name" value="CCP"/>
    <property type="match status" value="2"/>
</dbReference>
<dbReference type="FunFam" id="2.10.70.10:FF:000070">
    <property type="entry name" value="Complement C3d receptor 2"/>
    <property type="match status" value="1"/>
</dbReference>
<dbReference type="GeneTree" id="ENSGT00940000163310"/>
<comment type="caution">
    <text evidence="9">Lacks conserved residue(s) required for the propagation of feature annotation.</text>
</comment>
<feature type="chain" id="PRO_5034035574" description="Sushi domain-containing protein" evidence="10">
    <location>
        <begin position="26"/>
        <end position="188"/>
    </location>
</feature>
<organism evidence="12 13">
    <name type="scientific">Gopherus evgoodei</name>
    <name type="common">Goodes thornscrub tortoise</name>
    <dbReference type="NCBI Taxonomy" id="1825980"/>
    <lineage>
        <taxon>Eukaryota</taxon>
        <taxon>Metazoa</taxon>
        <taxon>Chordata</taxon>
        <taxon>Craniata</taxon>
        <taxon>Vertebrata</taxon>
        <taxon>Euteleostomi</taxon>
        <taxon>Archelosauria</taxon>
        <taxon>Testudinata</taxon>
        <taxon>Testudines</taxon>
        <taxon>Cryptodira</taxon>
        <taxon>Durocryptodira</taxon>
        <taxon>Testudinoidea</taxon>
        <taxon>Testudinidae</taxon>
        <taxon>Gopherus</taxon>
    </lineage>
</organism>
<evidence type="ECO:0000259" key="11">
    <source>
        <dbReference type="PROSITE" id="PS50923"/>
    </source>
</evidence>
<keyword evidence="13" id="KW-1185">Reference proteome</keyword>
<feature type="signal peptide" evidence="10">
    <location>
        <begin position="1"/>
        <end position="25"/>
    </location>
</feature>
<dbReference type="PROSITE" id="PS50923">
    <property type="entry name" value="SUSHI"/>
    <property type="match status" value="2"/>
</dbReference>
<reference evidence="12" key="1">
    <citation type="submission" date="2025-08" db="UniProtKB">
        <authorList>
            <consortium name="Ensembl"/>
        </authorList>
    </citation>
    <scope>IDENTIFICATION</scope>
</reference>
<dbReference type="SMART" id="SM00032">
    <property type="entry name" value="CCP"/>
    <property type="match status" value="2"/>
</dbReference>
<dbReference type="GO" id="GO:0045087">
    <property type="term" value="P:innate immune response"/>
    <property type="evidence" value="ECO:0007669"/>
    <property type="project" value="UniProtKB-KW"/>
</dbReference>
<feature type="disulfide bond" evidence="9">
    <location>
        <begin position="56"/>
        <end position="83"/>
    </location>
</feature>
<evidence type="ECO:0000256" key="5">
    <source>
        <dbReference type="ARBA" id="ARBA00022859"/>
    </source>
</evidence>
<name>A0A8C4VNI2_9SAUR</name>
<evidence type="ECO:0000256" key="4">
    <source>
        <dbReference type="ARBA" id="ARBA00022737"/>
    </source>
</evidence>
<dbReference type="Proteomes" id="UP000694390">
    <property type="component" value="Unassembled WGS sequence"/>
</dbReference>
<keyword evidence="2 9" id="KW-0768">Sushi</keyword>
<keyword evidence="5" id="KW-0391">Immunity</keyword>
<dbReference type="Pfam" id="PF00084">
    <property type="entry name" value="Sushi"/>
    <property type="match status" value="2"/>
</dbReference>
<dbReference type="GO" id="GO:0006958">
    <property type="term" value="P:complement activation, classical pathway"/>
    <property type="evidence" value="ECO:0007669"/>
    <property type="project" value="UniProtKB-KW"/>
</dbReference>
<feature type="domain" description="Sushi" evidence="11">
    <location>
        <begin position="86"/>
        <end position="146"/>
    </location>
</feature>
<keyword evidence="8" id="KW-0325">Glycoprotein</keyword>
<evidence type="ECO:0000313" key="13">
    <source>
        <dbReference type="Proteomes" id="UP000694390"/>
    </source>
</evidence>
<evidence type="ECO:0000256" key="8">
    <source>
        <dbReference type="ARBA" id="ARBA00023180"/>
    </source>
</evidence>
<evidence type="ECO:0000256" key="3">
    <source>
        <dbReference type="ARBA" id="ARBA00022729"/>
    </source>
</evidence>
<dbReference type="SUPFAM" id="SSF57535">
    <property type="entry name" value="Complement control module/SCR domain"/>
    <property type="match status" value="2"/>
</dbReference>
<dbReference type="InterPro" id="IPR035976">
    <property type="entry name" value="Sushi/SCR/CCP_sf"/>
</dbReference>
<keyword evidence="1" id="KW-0399">Innate immunity</keyword>
<keyword evidence="3 10" id="KW-0732">Signal</keyword>
<dbReference type="FunFam" id="2.10.70.10:FF:000014">
    <property type="entry name" value="Membrane cofactor protein"/>
    <property type="match status" value="1"/>
</dbReference>
<keyword evidence="6" id="KW-0180">Complement pathway</keyword>
<evidence type="ECO:0000256" key="7">
    <source>
        <dbReference type="ARBA" id="ARBA00023157"/>
    </source>
</evidence>
<protein>
    <recommendedName>
        <fullName evidence="11">Sushi domain-containing protein</fullName>
    </recommendedName>
</protein>
<dbReference type="Gene3D" id="2.10.70.10">
    <property type="entry name" value="Complement Module, domain 1"/>
    <property type="match status" value="2"/>
</dbReference>
<proteinExistence type="predicted"/>
<sequence length="188" mass="20673">NICVAITVFPVLLSILKFSFLPAVPQCPSPPAIANGKPSIQASAVFNSGTSVNYSCEPGYSLTGQASIYCTASGVWSPPPPRCEEVLCIAPEIQNGRKVAGHGPVYRHRDTVRFECDPGYTLIGSRQIHQCQTDDTWDPPLPVCELGKCQNSDLILMSVPHNMIFNYFLVHRSICRYFCFLCCISQLT</sequence>
<dbReference type="InterPro" id="IPR051277">
    <property type="entry name" value="SEZ6_CSMD_C4BPB_Regulators"/>
</dbReference>
<keyword evidence="4" id="KW-0677">Repeat</keyword>
<feature type="disulfide bond" evidence="9">
    <location>
        <begin position="88"/>
        <end position="131"/>
    </location>
</feature>
<feature type="disulfide bond" evidence="9">
    <location>
        <begin position="27"/>
        <end position="70"/>
    </location>
</feature>
<feature type="domain" description="Sushi" evidence="11">
    <location>
        <begin position="25"/>
        <end position="85"/>
    </location>
</feature>
<evidence type="ECO:0000256" key="2">
    <source>
        <dbReference type="ARBA" id="ARBA00022659"/>
    </source>
</evidence>
<evidence type="ECO:0000256" key="9">
    <source>
        <dbReference type="PROSITE-ProRule" id="PRU00302"/>
    </source>
</evidence>
<dbReference type="InterPro" id="IPR000436">
    <property type="entry name" value="Sushi_SCR_CCP_dom"/>
</dbReference>
<reference evidence="12" key="2">
    <citation type="submission" date="2025-09" db="UniProtKB">
        <authorList>
            <consortium name="Ensembl"/>
        </authorList>
    </citation>
    <scope>IDENTIFICATION</scope>
</reference>